<feature type="domain" description="Putative plant transposon protein" evidence="2">
    <location>
        <begin position="99"/>
        <end position="276"/>
    </location>
</feature>
<feature type="region of interest" description="Disordered" evidence="1">
    <location>
        <begin position="1"/>
        <end position="49"/>
    </location>
</feature>
<protein>
    <recommendedName>
        <fullName evidence="2">Putative plant transposon protein domain-containing protein</fullName>
    </recommendedName>
</protein>
<dbReference type="SMR" id="A0A1J6K760"/>
<dbReference type="OMA" id="GAIMHDQ"/>
<feature type="compositionally biased region" description="Basic and acidic residues" evidence="1">
    <location>
        <begin position="9"/>
        <end position="23"/>
    </location>
</feature>
<comment type="caution">
    <text evidence="3">The sequence shown here is derived from an EMBL/GenBank/DDBJ whole genome shotgun (WGS) entry which is preliminary data.</text>
</comment>
<reference evidence="3" key="1">
    <citation type="submission" date="2016-11" db="EMBL/GenBank/DDBJ databases">
        <title>The genome of Nicotiana attenuata.</title>
        <authorList>
            <person name="Xu S."/>
            <person name="Brockmoeller T."/>
            <person name="Gaquerel E."/>
            <person name="Navarro A."/>
            <person name="Kuhl H."/>
            <person name="Gase K."/>
            <person name="Ling Z."/>
            <person name="Zhou W."/>
            <person name="Kreitzer C."/>
            <person name="Stanke M."/>
            <person name="Tang H."/>
            <person name="Lyons E."/>
            <person name="Pandey P."/>
            <person name="Pandey S.P."/>
            <person name="Timmermann B."/>
            <person name="Baldwin I.T."/>
        </authorList>
    </citation>
    <scope>NUCLEOTIDE SEQUENCE [LARGE SCALE GENOMIC DNA]</scope>
    <source>
        <strain evidence="3">UT</strain>
    </source>
</reference>
<dbReference type="InterPro" id="IPR046796">
    <property type="entry name" value="Transposase_32_dom"/>
</dbReference>
<evidence type="ECO:0000259" key="2">
    <source>
        <dbReference type="Pfam" id="PF20167"/>
    </source>
</evidence>
<organism evidence="3 4">
    <name type="scientific">Nicotiana attenuata</name>
    <name type="common">Coyote tobacco</name>
    <dbReference type="NCBI Taxonomy" id="49451"/>
    <lineage>
        <taxon>Eukaryota</taxon>
        <taxon>Viridiplantae</taxon>
        <taxon>Streptophyta</taxon>
        <taxon>Embryophyta</taxon>
        <taxon>Tracheophyta</taxon>
        <taxon>Spermatophyta</taxon>
        <taxon>Magnoliopsida</taxon>
        <taxon>eudicotyledons</taxon>
        <taxon>Gunneridae</taxon>
        <taxon>Pentapetalae</taxon>
        <taxon>asterids</taxon>
        <taxon>lamiids</taxon>
        <taxon>Solanales</taxon>
        <taxon>Solanaceae</taxon>
        <taxon>Nicotianoideae</taxon>
        <taxon>Nicotianeae</taxon>
        <taxon>Nicotiana</taxon>
    </lineage>
</organism>
<dbReference type="Proteomes" id="UP000187609">
    <property type="component" value="Unassembled WGS sequence"/>
</dbReference>
<accession>A0A1J6K760</accession>
<dbReference type="Gramene" id="OIT24492">
    <property type="protein sequence ID" value="OIT24492"/>
    <property type="gene ID" value="A4A49_36978"/>
</dbReference>
<evidence type="ECO:0000313" key="4">
    <source>
        <dbReference type="Proteomes" id="UP000187609"/>
    </source>
</evidence>
<gene>
    <name evidence="3" type="ORF">A4A49_36978</name>
</gene>
<evidence type="ECO:0000313" key="3">
    <source>
        <dbReference type="EMBL" id="OIT24492.1"/>
    </source>
</evidence>
<dbReference type="Pfam" id="PF20167">
    <property type="entry name" value="Transposase_32"/>
    <property type="match status" value="1"/>
</dbReference>
<feature type="compositionally biased region" description="Acidic residues" evidence="1">
    <location>
        <begin position="25"/>
        <end position="47"/>
    </location>
</feature>
<name>A0A1J6K760_NICAT</name>
<keyword evidence="4" id="KW-1185">Reference proteome</keyword>
<dbReference type="EMBL" id="MJEQ01003162">
    <property type="protein sequence ID" value="OIT24492.1"/>
    <property type="molecule type" value="Genomic_DNA"/>
</dbReference>
<dbReference type="AlphaFoldDB" id="A0A1J6K760"/>
<proteinExistence type="predicted"/>
<sequence>MPHQSKSSKQSDPKDKGKQKATAEYESESDPDDELTYVDMSDEDEGEPSCLGEEFFSEKAFRAYDKILGSKMYIPEKPINIGALKKNYPDFLKLIQEVQQWGPILKGHGKANLTLVRELYAIWRHSRGSIVRVQVVDINVSAEALRNFLGVPHTLTDRFDSICKAPDYSYIKSVLCPTRKDANWKHGSVEYHSLAKEFMCALARVVLNFICNRLMPCQHKTDVPRHGALVLYALLEGIPLKLGAIMHDQMQRTKMNYKWRLFFANTVSAYLTEMGVLWDKENDDIEAKDTGPYDVTHVLESNKGRSSKLTIQQLFEQMQADMQENRAELIATRAELSATRAELIQTRADLCRVQAKQATVMREVSLLLRALVQHTDIDISQLLTSSTTGPSTSAPPIVPEAPSSMPTEAAVLHATDSAPTGDDRTATELPIREDAIARPEGAMIDVVDASSTHSYVASISAPAAHTTAVAALPQTAEEPSTLT</sequence>
<evidence type="ECO:0000256" key="1">
    <source>
        <dbReference type="SAM" id="MobiDB-lite"/>
    </source>
</evidence>